<keyword evidence="2" id="KW-1185">Reference proteome</keyword>
<dbReference type="Proteomes" id="UP000789572">
    <property type="component" value="Unassembled WGS sequence"/>
</dbReference>
<protein>
    <submittedName>
        <fullName evidence="1">1549_t:CDS:1</fullName>
    </submittedName>
</protein>
<dbReference type="AlphaFoldDB" id="A0A9N9GL03"/>
<dbReference type="EMBL" id="CAJVPJ010001981">
    <property type="protein sequence ID" value="CAG8609510.1"/>
    <property type="molecule type" value="Genomic_DNA"/>
</dbReference>
<proteinExistence type="predicted"/>
<reference evidence="1" key="1">
    <citation type="submission" date="2021-06" db="EMBL/GenBank/DDBJ databases">
        <authorList>
            <person name="Kallberg Y."/>
            <person name="Tangrot J."/>
            <person name="Rosling A."/>
        </authorList>
    </citation>
    <scope>NUCLEOTIDE SEQUENCE</scope>
    <source>
        <strain evidence="1">IA702</strain>
    </source>
</reference>
<comment type="caution">
    <text evidence="1">The sequence shown here is derived from an EMBL/GenBank/DDBJ whole genome shotgun (WGS) entry which is preliminary data.</text>
</comment>
<organism evidence="1 2">
    <name type="scientific">Paraglomus occultum</name>
    <dbReference type="NCBI Taxonomy" id="144539"/>
    <lineage>
        <taxon>Eukaryota</taxon>
        <taxon>Fungi</taxon>
        <taxon>Fungi incertae sedis</taxon>
        <taxon>Mucoromycota</taxon>
        <taxon>Glomeromycotina</taxon>
        <taxon>Glomeromycetes</taxon>
        <taxon>Paraglomerales</taxon>
        <taxon>Paraglomeraceae</taxon>
        <taxon>Paraglomus</taxon>
    </lineage>
</organism>
<gene>
    <name evidence="1" type="ORF">POCULU_LOCUS7877</name>
</gene>
<sequence>MTTEANNLLRMITAATMENWNEEQPQIQSPMNGSESGSRNLKSQITLNNCDEWEISEWMGGMEESSSVSVSIEGVELVRKKDRRRFGDEKRWEQFSGNDESFQKKVKRSKAIEKGMGKEIAEQMRKDFRMMKGRRFDKSLAMYWGKEILTKRSVSKLAYQIIGKYGRKLMVNAYLLYEGLDEDYQFDDLSSREIFRMKLEEIEEENKKRRTLQALHKRK</sequence>
<name>A0A9N9GL03_9GLOM</name>
<evidence type="ECO:0000313" key="2">
    <source>
        <dbReference type="Proteomes" id="UP000789572"/>
    </source>
</evidence>
<evidence type="ECO:0000313" key="1">
    <source>
        <dbReference type="EMBL" id="CAG8609510.1"/>
    </source>
</evidence>
<accession>A0A9N9GL03</accession>